<dbReference type="Proteomes" id="UP000297940">
    <property type="component" value="Unassembled WGS sequence"/>
</dbReference>
<name>A0ABY2P5T4_9LEPT</name>
<sequence length="132" mass="15699">MNLEIIENTFTIDKKLNINRALSKREFLKFISENKREIQIKNPPYITYKLNCIYENNQILLLLFFKSDKLTGLNFTIESEIYGKSWDDFSKEKEIKRKRDLEKLVKAMKLTVPIDLDYDEKSGYSSATIRFT</sequence>
<comment type="caution">
    <text evidence="1">The sequence shown here is derived from an EMBL/GenBank/DDBJ whole genome shotgun (WGS) entry which is preliminary data.</text>
</comment>
<accession>A0ABY2P5T4</accession>
<proteinExistence type="predicted"/>
<reference evidence="2" key="1">
    <citation type="journal article" date="2019" name="PLoS Negl. Trop. Dis.">
        <title>Revisiting the worldwide diversity of Leptospira species in the environment.</title>
        <authorList>
            <person name="Vincent A.T."/>
            <person name="Schiettekatte O."/>
            <person name="Bourhy P."/>
            <person name="Veyrier F.J."/>
            <person name="Picardeau M."/>
        </authorList>
    </citation>
    <scope>NUCLEOTIDE SEQUENCE [LARGE SCALE GENOMIC DNA]</scope>
    <source>
        <strain evidence="2">201601298</strain>
    </source>
</reference>
<dbReference type="EMBL" id="RQHK01000002">
    <property type="protein sequence ID" value="TGM82426.1"/>
    <property type="molecule type" value="Genomic_DNA"/>
</dbReference>
<keyword evidence="2" id="KW-1185">Reference proteome</keyword>
<evidence type="ECO:0000313" key="2">
    <source>
        <dbReference type="Proteomes" id="UP000297940"/>
    </source>
</evidence>
<dbReference type="RefSeq" id="WP_135693832.1">
    <property type="nucleotide sequence ID" value="NZ_RQHK01000002.1"/>
</dbReference>
<protein>
    <submittedName>
        <fullName evidence="1">Uncharacterized protein</fullName>
    </submittedName>
</protein>
<organism evidence="1 2">
    <name type="scientific">Leptospira mtsangambouensis</name>
    <dbReference type="NCBI Taxonomy" id="2484912"/>
    <lineage>
        <taxon>Bacteria</taxon>
        <taxon>Pseudomonadati</taxon>
        <taxon>Spirochaetota</taxon>
        <taxon>Spirochaetia</taxon>
        <taxon>Leptospirales</taxon>
        <taxon>Leptospiraceae</taxon>
        <taxon>Leptospira</taxon>
    </lineage>
</organism>
<gene>
    <name evidence="1" type="ORF">EHR01_06505</name>
</gene>
<evidence type="ECO:0000313" key="1">
    <source>
        <dbReference type="EMBL" id="TGM82426.1"/>
    </source>
</evidence>